<evidence type="ECO:0000313" key="1">
    <source>
        <dbReference type="EMBL" id="EFE71832.2"/>
    </source>
</evidence>
<evidence type="ECO:0000313" key="2">
    <source>
        <dbReference type="Proteomes" id="UP000003824"/>
    </source>
</evidence>
<keyword evidence="1" id="KW-0808">Transferase</keyword>
<keyword evidence="1" id="KW-0032">Aminotransferase</keyword>
<name>D6A706_STRV1</name>
<dbReference type="GO" id="GO:0008483">
    <property type="term" value="F:transaminase activity"/>
    <property type="evidence" value="ECO:0007669"/>
    <property type="project" value="UniProtKB-KW"/>
</dbReference>
<accession>D6A706</accession>
<proteinExistence type="predicted"/>
<dbReference type="AlphaFoldDB" id="D6A706"/>
<gene>
    <name evidence="1" type="ORF">SSFG_07068</name>
</gene>
<reference evidence="2" key="1">
    <citation type="submission" date="2008-12" db="EMBL/GenBank/DDBJ databases">
        <title>Annotation of Streptomyces ghanaensis ATCC 14672.</title>
        <authorList>
            <consortium name="The Broad Institute Genome Sequencing Platform"/>
            <consortium name="Broad Institute Microbial Sequencing Center"/>
            <person name="Fischbach M."/>
            <person name="Ward D."/>
            <person name="Young S."/>
            <person name="Kodira C.D."/>
            <person name="Zeng Q."/>
            <person name="Koehrsen M."/>
            <person name="Godfrey P."/>
            <person name="Alvarado L."/>
            <person name="Berlin A.M."/>
            <person name="Borenstein D."/>
            <person name="Chen Z."/>
            <person name="Engels R."/>
            <person name="Freedman E."/>
            <person name="Gellesch M."/>
            <person name="Goldberg J."/>
            <person name="Griggs A."/>
            <person name="Gujja S."/>
            <person name="Heiman D.I."/>
            <person name="Hepburn T.A."/>
            <person name="Howarth C."/>
            <person name="Jen D."/>
            <person name="Larson L."/>
            <person name="Lewis B."/>
            <person name="Mehta T."/>
            <person name="Park D."/>
            <person name="Pearson M."/>
            <person name="Roberts A."/>
            <person name="Saif S."/>
            <person name="Shea T.D."/>
            <person name="Shenoy N."/>
            <person name="Sisk P."/>
            <person name="Stolte C."/>
            <person name="Sykes S.N."/>
            <person name="Walk T."/>
            <person name="White J."/>
            <person name="Yandava C."/>
            <person name="Straight P."/>
            <person name="Clardy J."/>
            <person name="Hung D."/>
            <person name="Kolter R."/>
            <person name="Mekalanos J."/>
            <person name="Walker S."/>
            <person name="Walsh C.T."/>
            <person name="Wieland B.L.C."/>
            <person name="Ilzarbe M."/>
            <person name="Galagan J."/>
            <person name="Nusbaum C."/>
            <person name="Birren B."/>
        </authorList>
    </citation>
    <scope>NUCLEOTIDE SEQUENCE [LARGE SCALE GENOMIC DNA]</scope>
    <source>
        <strain evidence="2">ATCC 14672 / DSM 40746 / JCM 4963 / KCTC 9882 / NRRL B-12104 / FH 1290</strain>
    </source>
</reference>
<organism evidence="1 2">
    <name type="scientific">Streptomyces viridosporus (strain ATCC 14672 / DSM 40746 / JCM 4963 / KCTC 9882 / NRRL B-12104 / FH 1290)</name>
    <name type="common">Streptomyces ghanaensis</name>
    <dbReference type="NCBI Taxonomy" id="566461"/>
    <lineage>
        <taxon>Bacteria</taxon>
        <taxon>Bacillati</taxon>
        <taxon>Actinomycetota</taxon>
        <taxon>Actinomycetes</taxon>
        <taxon>Kitasatosporales</taxon>
        <taxon>Streptomycetaceae</taxon>
        <taxon>Streptomyces</taxon>
    </lineage>
</organism>
<dbReference type="Proteomes" id="UP000003824">
    <property type="component" value="Unassembled WGS sequence"/>
</dbReference>
<protein>
    <submittedName>
        <fullName evidence="1">Diaminobutyrate-2-oxoglutarate aminotransferase</fullName>
    </submittedName>
</protein>
<dbReference type="EMBL" id="DS999641">
    <property type="protein sequence ID" value="EFE71832.2"/>
    <property type="molecule type" value="Genomic_DNA"/>
</dbReference>
<sequence>MEAGRAQRHLPRLRPRLRHGARALEVFWSDGALEARTTALGERVGRVLTATARRHGLPAPRGRGLAWGLPSTVRARLARCATPPTGAAC</sequence>